<feature type="domain" description="At2g35280-like TPR" evidence="1">
    <location>
        <begin position="76"/>
        <end position="161"/>
    </location>
</feature>
<dbReference type="InterPro" id="IPR040338">
    <property type="entry name" value="At1g67623-like"/>
</dbReference>
<accession>A0ABM1RRI1</accession>
<reference evidence="2" key="1">
    <citation type="journal article" date="2014" name="Nat. Commun.">
        <title>The emerging biofuel crop Camelina sativa retains a highly undifferentiated hexaploid genome structure.</title>
        <authorList>
            <person name="Kagale S."/>
            <person name="Koh C."/>
            <person name="Nixon J."/>
            <person name="Bollina V."/>
            <person name="Clarke W.E."/>
            <person name="Tuteja R."/>
            <person name="Spillane C."/>
            <person name="Robinson S.J."/>
            <person name="Links M.G."/>
            <person name="Clarke C."/>
            <person name="Higgins E.E."/>
            <person name="Huebert T."/>
            <person name="Sharpe A.G."/>
            <person name="Parkin I.A."/>
        </authorList>
    </citation>
    <scope>NUCLEOTIDE SEQUENCE [LARGE SCALE GENOMIC DNA]</scope>
    <source>
        <strain evidence="2">cv. DH55</strain>
    </source>
</reference>
<proteinExistence type="predicted"/>
<dbReference type="PANTHER" id="PTHR33784:SF25">
    <property type="entry name" value="NUCLEIC ACID-BINDING, OB-FOLD-LIKE PROTEIN"/>
    <property type="match status" value="1"/>
</dbReference>
<protein>
    <submittedName>
        <fullName evidence="3">F-box protein At2g35280-like</fullName>
    </submittedName>
</protein>
<dbReference type="Proteomes" id="UP000694864">
    <property type="component" value="Chromosome 5"/>
</dbReference>
<reference evidence="3" key="2">
    <citation type="submission" date="2025-08" db="UniProtKB">
        <authorList>
            <consortium name="RefSeq"/>
        </authorList>
    </citation>
    <scope>IDENTIFICATION</scope>
    <source>
        <tissue evidence="3">Leaf</tissue>
    </source>
</reference>
<dbReference type="Pfam" id="PF23310">
    <property type="entry name" value="TPR_27"/>
    <property type="match status" value="1"/>
</dbReference>
<gene>
    <name evidence="3" type="primary">LOC109133130</name>
</gene>
<sequence length="162" mass="18114">MDPRKVDISRLESLPQDLLGIIVSKVAAASTDDYINCILSCKELGASADDERVLQKLNLAPLVKKPLLSIQYLPLMKKTLAENNPDAHYIKGIIMYFLLTDSDTGLHHLGVSANAGKLEGIYLYAIILLCRGRTVEGKKYLNQLKWTEDTTLVNNCWKKIKI</sequence>
<evidence type="ECO:0000259" key="1">
    <source>
        <dbReference type="Pfam" id="PF23310"/>
    </source>
</evidence>
<dbReference type="GeneID" id="109133130"/>
<organism evidence="2 3">
    <name type="scientific">Camelina sativa</name>
    <name type="common">False flax</name>
    <name type="synonym">Myagrum sativum</name>
    <dbReference type="NCBI Taxonomy" id="90675"/>
    <lineage>
        <taxon>Eukaryota</taxon>
        <taxon>Viridiplantae</taxon>
        <taxon>Streptophyta</taxon>
        <taxon>Embryophyta</taxon>
        <taxon>Tracheophyta</taxon>
        <taxon>Spermatophyta</taxon>
        <taxon>Magnoliopsida</taxon>
        <taxon>eudicotyledons</taxon>
        <taxon>Gunneridae</taxon>
        <taxon>Pentapetalae</taxon>
        <taxon>rosids</taxon>
        <taxon>malvids</taxon>
        <taxon>Brassicales</taxon>
        <taxon>Brassicaceae</taxon>
        <taxon>Camelineae</taxon>
        <taxon>Camelina</taxon>
    </lineage>
</organism>
<dbReference type="RefSeq" id="XP_019101619.1">
    <property type="nucleotide sequence ID" value="XM_019246074.1"/>
</dbReference>
<dbReference type="InterPro" id="IPR057136">
    <property type="entry name" value="At2g35280_TPR_dom"/>
</dbReference>
<evidence type="ECO:0000313" key="2">
    <source>
        <dbReference type="Proteomes" id="UP000694864"/>
    </source>
</evidence>
<keyword evidence="2" id="KW-1185">Reference proteome</keyword>
<dbReference type="PANTHER" id="PTHR33784">
    <property type="entry name" value="OS05G0482100 PROTEIN"/>
    <property type="match status" value="1"/>
</dbReference>
<evidence type="ECO:0000313" key="3">
    <source>
        <dbReference type="RefSeq" id="XP_019101619.1"/>
    </source>
</evidence>
<name>A0ABM1RRI1_CAMSA</name>